<sequence>MKIGLLQCDDVMPELQPAHGNYPEMFRTLLLEQVPDAHIRVYRALDGELPGQPGECDGYLTTGSKYGVNDGLDWIEDLQAFIVELWEQGVPLVGVCFGHQLMAKALGGEVRQSEKGWGVGMSFNQVVERKPWMEPWQDKLDLIVSHQDQVVRLPPQAEILASSDFCPYYLVQYQQHFMSVQGHPEFCKAYSRDLMDRRKGVIADARLREGQASLSAEVDDRLMMRWIVNFLRQSRGS</sequence>
<dbReference type="SUPFAM" id="SSF52317">
    <property type="entry name" value="Class I glutamine amidotransferase-like"/>
    <property type="match status" value="1"/>
</dbReference>
<dbReference type="InterPro" id="IPR029062">
    <property type="entry name" value="Class_I_gatase-like"/>
</dbReference>
<dbReference type="PANTHER" id="PTHR42695">
    <property type="entry name" value="GLUTAMINE AMIDOTRANSFERASE YLR126C-RELATED"/>
    <property type="match status" value="1"/>
</dbReference>
<dbReference type="InterPro" id="IPR044992">
    <property type="entry name" value="ChyE-like"/>
</dbReference>
<protein>
    <submittedName>
        <fullName evidence="2">GMP synthase</fullName>
    </submittedName>
</protein>
<organism evidence="2 3">
    <name type="scientific">Halopseudomonas phragmitis</name>
    <dbReference type="NCBI Taxonomy" id="1931241"/>
    <lineage>
        <taxon>Bacteria</taxon>
        <taxon>Pseudomonadati</taxon>
        <taxon>Pseudomonadota</taxon>
        <taxon>Gammaproteobacteria</taxon>
        <taxon>Pseudomonadales</taxon>
        <taxon>Pseudomonadaceae</taxon>
        <taxon>Halopseudomonas</taxon>
    </lineage>
</organism>
<dbReference type="GO" id="GO:0005829">
    <property type="term" value="C:cytosol"/>
    <property type="evidence" value="ECO:0007669"/>
    <property type="project" value="TreeGrafter"/>
</dbReference>
<dbReference type="STRING" id="1931241.BVH74_14260"/>
<accession>A0A1V0B7E2</accession>
<dbReference type="Proteomes" id="UP000243488">
    <property type="component" value="Chromosome"/>
</dbReference>
<proteinExistence type="predicted"/>
<reference evidence="2 3" key="1">
    <citation type="submission" date="2017-03" db="EMBL/GenBank/DDBJ databases">
        <title>Complete genome sequence of the novel DNRA strain Pseudomonas sp. S-6-2 isolated from Chinese polluted river sediment. Journal of Biotechnology.</title>
        <authorList>
            <person name="Li J."/>
            <person name="Xiang F."/>
            <person name="Wang L."/>
            <person name="Xi L."/>
            <person name="Liu J."/>
        </authorList>
    </citation>
    <scope>NUCLEOTIDE SEQUENCE [LARGE SCALE GENOMIC DNA]</scope>
    <source>
        <strain evidence="2 3">S-6-2</strain>
    </source>
</reference>
<dbReference type="KEGG" id="ppha:BVH74_14260"/>
<keyword evidence="3" id="KW-1185">Reference proteome</keyword>
<gene>
    <name evidence="2" type="ORF">BVH74_14260</name>
</gene>
<dbReference type="Pfam" id="PF00117">
    <property type="entry name" value="GATase"/>
    <property type="match status" value="1"/>
</dbReference>
<dbReference type="InterPro" id="IPR017926">
    <property type="entry name" value="GATASE"/>
</dbReference>
<dbReference type="RefSeq" id="WP_080050739.1">
    <property type="nucleotide sequence ID" value="NZ_CP020100.1"/>
</dbReference>
<evidence type="ECO:0000313" key="2">
    <source>
        <dbReference type="EMBL" id="AQZ95845.1"/>
    </source>
</evidence>
<dbReference type="CDD" id="cd01741">
    <property type="entry name" value="GATase1_1"/>
    <property type="match status" value="1"/>
</dbReference>
<dbReference type="EMBL" id="CP020100">
    <property type="protein sequence ID" value="AQZ95845.1"/>
    <property type="molecule type" value="Genomic_DNA"/>
</dbReference>
<dbReference type="PROSITE" id="PS51273">
    <property type="entry name" value="GATASE_TYPE_1"/>
    <property type="match status" value="1"/>
</dbReference>
<evidence type="ECO:0000313" key="3">
    <source>
        <dbReference type="Proteomes" id="UP000243488"/>
    </source>
</evidence>
<feature type="domain" description="Glutamine amidotransferase" evidence="1">
    <location>
        <begin position="77"/>
        <end position="186"/>
    </location>
</feature>
<dbReference type="Gene3D" id="3.40.50.880">
    <property type="match status" value="1"/>
</dbReference>
<evidence type="ECO:0000259" key="1">
    <source>
        <dbReference type="Pfam" id="PF00117"/>
    </source>
</evidence>
<dbReference type="PANTHER" id="PTHR42695:SF5">
    <property type="entry name" value="GLUTAMINE AMIDOTRANSFERASE YLR126C-RELATED"/>
    <property type="match status" value="1"/>
</dbReference>
<name>A0A1V0B7E2_9GAMM</name>
<dbReference type="AlphaFoldDB" id="A0A1V0B7E2"/>